<evidence type="ECO:0000256" key="1">
    <source>
        <dbReference type="SAM" id="Phobius"/>
    </source>
</evidence>
<dbReference type="AlphaFoldDB" id="A0A310S611"/>
<feature type="transmembrane region" description="Helical" evidence="1">
    <location>
        <begin position="228"/>
        <end position="259"/>
    </location>
</feature>
<dbReference type="InterPro" id="IPR040350">
    <property type="entry name" value="TMEM272"/>
</dbReference>
<reference evidence="2 3" key="1">
    <citation type="submission" date="2015-07" db="EMBL/GenBank/DDBJ databases">
        <title>The genome of Eufriesea mexicana.</title>
        <authorList>
            <person name="Pan H."/>
            <person name="Kapheim K."/>
        </authorList>
    </citation>
    <scope>NUCLEOTIDE SEQUENCE [LARGE SCALE GENOMIC DNA]</scope>
    <source>
        <strain evidence="2">0111107269</strain>
        <tissue evidence="2">Whole body</tissue>
    </source>
</reference>
<keyword evidence="1" id="KW-0812">Transmembrane</keyword>
<protein>
    <submittedName>
        <fullName evidence="2">Uncharacterized protein</fullName>
    </submittedName>
</protein>
<feature type="transmembrane region" description="Helical" evidence="1">
    <location>
        <begin position="150"/>
        <end position="169"/>
    </location>
</feature>
<proteinExistence type="predicted"/>
<keyword evidence="3" id="KW-1185">Reference proteome</keyword>
<gene>
    <name evidence="2" type="ORF">WN48_11005</name>
</gene>
<dbReference type="PANTHER" id="PTHR33444">
    <property type="entry name" value="SI:DKEY-19B23.12-RELATED"/>
    <property type="match status" value="1"/>
</dbReference>
<evidence type="ECO:0000313" key="2">
    <source>
        <dbReference type="EMBL" id="OAD53007.1"/>
    </source>
</evidence>
<feature type="transmembrane region" description="Helical" evidence="1">
    <location>
        <begin position="107"/>
        <end position="138"/>
    </location>
</feature>
<dbReference type="EMBL" id="KQ769058">
    <property type="protein sequence ID" value="OAD53007.1"/>
    <property type="molecule type" value="Genomic_DNA"/>
</dbReference>
<sequence length="263" mass="29378">MHWLQATNTSDEMPSTQINQSNFVSTSESVNPGTEIASTCYTPPPSYHNINLPLGHPSTLSNDCGAPPSYEEAIDPNAPPPSYDSLFGRMREAHKVSKGVFDFLKNIIVLLLGTIGCTIILGVTLVIPICMMVIGGLYLYDCPQGEYIPVYLLVGGGFGVFQQLLQLSVRVRQCPEERDVERIQQSPMQTLINCFMLGWFIIGSMWVYKEYEPNYDPALGKYCNKTLYLFAFWLITVTYIFLGLITAVFCSISVATIVFQRLI</sequence>
<dbReference type="Proteomes" id="UP000250275">
    <property type="component" value="Unassembled WGS sequence"/>
</dbReference>
<dbReference type="OrthoDB" id="6157510at2759"/>
<keyword evidence="1" id="KW-1133">Transmembrane helix</keyword>
<feature type="transmembrane region" description="Helical" evidence="1">
    <location>
        <begin position="190"/>
        <end position="208"/>
    </location>
</feature>
<keyword evidence="1" id="KW-0472">Membrane</keyword>
<accession>A0A310S611</accession>
<dbReference type="PANTHER" id="PTHR33444:SF2">
    <property type="entry name" value="MARVEL DOMAIN-CONTAINING PROTEIN"/>
    <property type="match status" value="1"/>
</dbReference>
<evidence type="ECO:0000313" key="3">
    <source>
        <dbReference type="Proteomes" id="UP000250275"/>
    </source>
</evidence>
<name>A0A310S611_9HYME</name>
<organism evidence="2 3">
    <name type="scientific">Eufriesea mexicana</name>
    <dbReference type="NCBI Taxonomy" id="516756"/>
    <lineage>
        <taxon>Eukaryota</taxon>
        <taxon>Metazoa</taxon>
        <taxon>Ecdysozoa</taxon>
        <taxon>Arthropoda</taxon>
        <taxon>Hexapoda</taxon>
        <taxon>Insecta</taxon>
        <taxon>Pterygota</taxon>
        <taxon>Neoptera</taxon>
        <taxon>Endopterygota</taxon>
        <taxon>Hymenoptera</taxon>
        <taxon>Apocrita</taxon>
        <taxon>Aculeata</taxon>
        <taxon>Apoidea</taxon>
        <taxon>Anthophila</taxon>
        <taxon>Apidae</taxon>
        <taxon>Eufriesea</taxon>
    </lineage>
</organism>